<accession>A0A540KYS2</accession>
<name>A0A540KYS2_MALBA</name>
<proteinExistence type="predicted"/>
<dbReference type="EMBL" id="VIEB01000870">
    <property type="protein sequence ID" value="TQD79162.1"/>
    <property type="molecule type" value="Genomic_DNA"/>
</dbReference>
<protein>
    <submittedName>
        <fullName evidence="1">Uncharacterized protein</fullName>
    </submittedName>
</protein>
<keyword evidence="2" id="KW-1185">Reference proteome</keyword>
<gene>
    <name evidence="1" type="ORF">C1H46_035290</name>
</gene>
<evidence type="ECO:0000313" key="1">
    <source>
        <dbReference type="EMBL" id="TQD79162.1"/>
    </source>
</evidence>
<sequence>MMQGTHHLRNLVTKPVTYVFPNGTHVVKLQISDAMVDRVLIDNRSKDNFLFMGVARMMGVLDKVNFRRSTIQALDGFPHNTVGMIRLKVQAKSSEYLKVFHVIWLPISLQSYPQSRMVAHNGHYSSNR</sequence>
<evidence type="ECO:0000313" key="2">
    <source>
        <dbReference type="Proteomes" id="UP000315295"/>
    </source>
</evidence>
<organism evidence="1 2">
    <name type="scientific">Malus baccata</name>
    <name type="common">Siberian crab apple</name>
    <name type="synonym">Pyrus baccata</name>
    <dbReference type="NCBI Taxonomy" id="106549"/>
    <lineage>
        <taxon>Eukaryota</taxon>
        <taxon>Viridiplantae</taxon>
        <taxon>Streptophyta</taxon>
        <taxon>Embryophyta</taxon>
        <taxon>Tracheophyta</taxon>
        <taxon>Spermatophyta</taxon>
        <taxon>Magnoliopsida</taxon>
        <taxon>eudicotyledons</taxon>
        <taxon>Gunneridae</taxon>
        <taxon>Pentapetalae</taxon>
        <taxon>rosids</taxon>
        <taxon>fabids</taxon>
        <taxon>Rosales</taxon>
        <taxon>Rosaceae</taxon>
        <taxon>Amygdaloideae</taxon>
        <taxon>Maleae</taxon>
        <taxon>Malus</taxon>
    </lineage>
</organism>
<comment type="caution">
    <text evidence="1">The sequence shown here is derived from an EMBL/GenBank/DDBJ whole genome shotgun (WGS) entry which is preliminary data.</text>
</comment>
<dbReference type="AlphaFoldDB" id="A0A540KYS2"/>
<reference evidence="1 2" key="1">
    <citation type="journal article" date="2019" name="G3 (Bethesda)">
        <title>Sequencing of a Wild Apple (Malus baccata) Genome Unravels the Differences Between Cultivated and Wild Apple Species Regarding Disease Resistance and Cold Tolerance.</title>
        <authorList>
            <person name="Chen X."/>
        </authorList>
    </citation>
    <scope>NUCLEOTIDE SEQUENCE [LARGE SCALE GENOMIC DNA]</scope>
    <source>
        <strain evidence="2">cv. Shandingzi</strain>
        <tissue evidence="1">Leaves</tissue>
    </source>
</reference>
<dbReference type="Proteomes" id="UP000315295">
    <property type="component" value="Unassembled WGS sequence"/>
</dbReference>